<evidence type="ECO:0000313" key="1">
    <source>
        <dbReference type="EMBL" id="MBB4942490.1"/>
    </source>
</evidence>
<dbReference type="AlphaFoldDB" id="A0A7W7S252"/>
<reference evidence="1 2" key="1">
    <citation type="submission" date="2020-08" db="EMBL/GenBank/DDBJ databases">
        <title>Sequencing the genomes of 1000 actinobacteria strains.</title>
        <authorList>
            <person name="Klenk H.-P."/>
        </authorList>
    </citation>
    <scope>NUCLEOTIDE SEQUENCE [LARGE SCALE GENOMIC DNA]</scope>
    <source>
        <strain evidence="1 2">DSM 43023</strain>
    </source>
</reference>
<dbReference type="Pfam" id="PF19760">
    <property type="entry name" value="DUF6247"/>
    <property type="match status" value="1"/>
</dbReference>
<comment type="caution">
    <text evidence="1">The sequence shown here is derived from an EMBL/GenBank/DDBJ whole genome shotgun (WGS) entry which is preliminary data.</text>
</comment>
<keyword evidence="2" id="KW-1185">Reference proteome</keyword>
<dbReference type="RefSeq" id="WP_184758438.1">
    <property type="nucleotide sequence ID" value="NZ_BAABEK010000012.1"/>
</dbReference>
<dbReference type="Proteomes" id="UP000534286">
    <property type="component" value="Unassembled WGS sequence"/>
</dbReference>
<proteinExistence type="predicted"/>
<dbReference type="EMBL" id="JACHJU010000003">
    <property type="protein sequence ID" value="MBB4942490.1"/>
    <property type="molecule type" value="Genomic_DNA"/>
</dbReference>
<protein>
    <submittedName>
        <fullName evidence="1">Putative dithiol-disulfide oxidoreductase (DUF899 family)</fullName>
    </submittedName>
</protein>
<name>A0A7W7S252_9ACTN</name>
<evidence type="ECO:0000313" key="2">
    <source>
        <dbReference type="Proteomes" id="UP000534286"/>
    </source>
</evidence>
<gene>
    <name evidence="1" type="ORF">FHR32_006876</name>
</gene>
<organism evidence="1 2">
    <name type="scientific">Streptosporangium album</name>
    <dbReference type="NCBI Taxonomy" id="47479"/>
    <lineage>
        <taxon>Bacteria</taxon>
        <taxon>Bacillati</taxon>
        <taxon>Actinomycetota</taxon>
        <taxon>Actinomycetes</taxon>
        <taxon>Streptosporangiales</taxon>
        <taxon>Streptosporangiaceae</taxon>
        <taxon>Streptosporangium</taxon>
    </lineage>
</organism>
<dbReference type="InterPro" id="IPR046214">
    <property type="entry name" value="DUF6247"/>
</dbReference>
<sequence length="103" mass="11258">MTAQPHATSGSAIERPFTAVRAALPAVNMAAFDAELAQIARAPVVDLTMLDDFLTGWWCIAIRAAQDSQDWQRMHAEAEQIQFGHRSTGVPLAEVLARRGDQI</sequence>
<accession>A0A7W7S252</accession>